<proteinExistence type="predicted"/>
<dbReference type="Proteomes" id="UP000293638">
    <property type="component" value="Unassembled WGS sequence"/>
</dbReference>
<feature type="domain" description="Amidase" evidence="2">
    <location>
        <begin position="389"/>
        <end position="832"/>
    </location>
</feature>
<comment type="caution">
    <text evidence="3">The sequence shown here is derived from an EMBL/GenBank/DDBJ whole genome shotgun (WGS) entry which is preliminary data.</text>
</comment>
<protein>
    <submittedName>
        <fullName evidence="3">Amidase</fullName>
    </submittedName>
</protein>
<keyword evidence="1" id="KW-0732">Signal</keyword>
<reference evidence="3 4" key="1">
    <citation type="submission" date="2019-02" db="EMBL/GenBank/DDBJ databases">
        <title>Genomic Encyclopedia of Type Strains, Phase IV (KMG-IV): sequencing the most valuable type-strain genomes for metagenomic binning, comparative biology and taxonomic classification.</title>
        <authorList>
            <person name="Goeker M."/>
        </authorList>
    </citation>
    <scope>NUCLEOTIDE SEQUENCE [LARGE SCALE GENOMIC DNA]</scope>
    <source>
        <strain evidence="3 4">DSM 45622</strain>
    </source>
</reference>
<dbReference type="InterPro" id="IPR006311">
    <property type="entry name" value="TAT_signal"/>
</dbReference>
<dbReference type="AlphaFoldDB" id="A0A4Q7NAU7"/>
<dbReference type="InterPro" id="IPR023631">
    <property type="entry name" value="Amidase_dom"/>
</dbReference>
<accession>A0A4Q7NAU7</accession>
<keyword evidence="4" id="KW-1185">Reference proteome</keyword>
<dbReference type="InterPro" id="IPR036928">
    <property type="entry name" value="AS_sf"/>
</dbReference>
<feature type="signal peptide" evidence="1">
    <location>
        <begin position="1"/>
        <end position="26"/>
    </location>
</feature>
<evidence type="ECO:0000313" key="4">
    <source>
        <dbReference type="Proteomes" id="UP000293638"/>
    </source>
</evidence>
<evidence type="ECO:0000256" key="1">
    <source>
        <dbReference type="SAM" id="SignalP"/>
    </source>
</evidence>
<feature type="chain" id="PRO_5038969410" evidence="1">
    <location>
        <begin position="27"/>
        <end position="864"/>
    </location>
</feature>
<dbReference type="OrthoDB" id="182039at2"/>
<name>A0A4Q7NAU7_9ACTN</name>
<dbReference type="PANTHER" id="PTHR42678:SF34">
    <property type="entry name" value="OS04G0183300 PROTEIN"/>
    <property type="match status" value="1"/>
</dbReference>
<dbReference type="Gene3D" id="3.90.1300.10">
    <property type="entry name" value="Amidase signature (AS) domain"/>
    <property type="match status" value="1"/>
</dbReference>
<organism evidence="3 4">
    <name type="scientific">Motilibacter rhizosphaerae</name>
    <dbReference type="NCBI Taxonomy" id="598652"/>
    <lineage>
        <taxon>Bacteria</taxon>
        <taxon>Bacillati</taxon>
        <taxon>Actinomycetota</taxon>
        <taxon>Actinomycetes</taxon>
        <taxon>Motilibacterales</taxon>
        <taxon>Motilibacteraceae</taxon>
        <taxon>Motilibacter</taxon>
    </lineage>
</organism>
<dbReference type="EMBL" id="SGXD01000005">
    <property type="protein sequence ID" value="RZS80039.1"/>
    <property type="molecule type" value="Genomic_DNA"/>
</dbReference>
<dbReference type="SUPFAM" id="SSF75304">
    <property type="entry name" value="Amidase signature (AS) enzymes"/>
    <property type="match status" value="1"/>
</dbReference>
<gene>
    <name evidence="3" type="ORF">EV189_3518</name>
</gene>
<evidence type="ECO:0000259" key="2">
    <source>
        <dbReference type="Pfam" id="PF01425"/>
    </source>
</evidence>
<dbReference type="PANTHER" id="PTHR42678">
    <property type="entry name" value="AMIDASE"/>
    <property type="match status" value="1"/>
</dbReference>
<dbReference type="RefSeq" id="WP_130494252.1">
    <property type="nucleotide sequence ID" value="NZ_SGXD01000005.1"/>
</dbReference>
<evidence type="ECO:0000313" key="3">
    <source>
        <dbReference type="EMBL" id="RZS80039.1"/>
    </source>
</evidence>
<dbReference type="Pfam" id="PF01425">
    <property type="entry name" value="Amidase"/>
    <property type="match status" value="1"/>
</dbReference>
<dbReference type="PROSITE" id="PS51318">
    <property type="entry name" value="TAT"/>
    <property type="match status" value="1"/>
</dbReference>
<sequence>MPHPSPRRRRAAALGCALATAGLALTAVQPAARATTTVKDDDGVITWDVNDASRGDVDDGSIATGGAPFQNGNGTNPFDGFGALRTTVSGRGVTAAASGSGHILRGFGLTYDGVDGWVTTAPVTLGGVRFSRSILVDPTHHWTRYVDTVTNIASRPRKVRVSFGGGVGYSTAGFPVSLMSQGGAHPADWTYVAATSSGDAHLATDDSWAVISDSVDGTAAKPAKHGPRGVLTGRADAYSDFRFASRVFSSSYAQGPRQGEADYLGVDNTLSLSAGRTASVVHFVTAAAPEKTATAGQQAAVVQGVLQSLTAALPLSDLTPAALCTVANLDVTSVAGYDAATCAKQVPLGPTAQPPVVPPTTTSRYPVAEKTVAQMLADMAAGRTTSVAITQAYIDRIAAYDRGQSGLNSYLYLDVAHALAEARAADAARAKGATGALLGIPVALKDLYDTKDMPTTGGSLALAGSRPTTDATAVARLRAAGAVILGKLNLSEFAWSGNYSQSGVGGSTYNPYDTDRSAAGSSGGTGASTAASLNAFSMGTDSCGSLQGVSGVTGLDTIRATRGLTSLAGVFPLEGFQDSAGPMTRSITDLATALTVLAGTDSKDALTAKATAHVPAGGYTTFLKAGALSGKRLGYLDYFPSQYADAAVSTHFSGVLAKLKSSGATVVDVTSGFNAATSKRSTAYYASGVWSSAHYRHDINAFLAANKGFTVKDVKQIAASGKAIPFLQSALEAAAKAKDPSAADLAKTAAAKKALAGAIEGFMKAHHLDALVYPTNADDPAIADGDRGFNQNCQISADSGLPGVTVATGTDTHGLPVGLEFLGASWTDGQLLGLAYSYEQHAKGTTVGRKAPKGYGNLAYARVS</sequence>